<dbReference type="Gene3D" id="3.40.50.150">
    <property type="entry name" value="Vaccinia Virus protein VP39"/>
    <property type="match status" value="1"/>
</dbReference>
<sequence>MTNPEKVTEFTNEIEKSIAEQNFSKLSLGNYRGAEENLKNIYLKRVLIKQEEKLSFTYRYKTRDITKNFSFPEALEILRNVIGTDFQAATLQTTSFDLQLDIQKNGKVQVRKKETALREVPSLEHDKSKKRLIQAAEKPYLHELGITDEQGNVLKNAQDKYRQINHYIELLSGLIREIPKKDQLKVADMGSGKGYLTFALYDYLHNVLHQQAAVTGVEFREDLVELCNSIARKSGFEQLQFEEGTIEGFSTEAIDILIALHACDTATDDAIWKGISSEASLIVVAPCCHKQIRREMEAHKASNDVQFLTRYGIFLERQAEMVTDGLRALILEYFGYKTKVFEFISDAHTPKNVMIVGIRDTRNKSDEELILKKIKEAKDYFGISYHHLERIAGIER</sequence>
<evidence type="ECO:0000313" key="3">
    <source>
        <dbReference type="Proteomes" id="UP000679725"/>
    </source>
</evidence>
<keyword evidence="3" id="KW-1185">Reference proteome</keyword>
<proteinExistence type="predicted"/>
<dbReference type="InterPro" id="IPR029063">
    <property type="entry name" value="SAM-dependent_MTases_sf"/>
</dbReference>
<dbReference type="Proteomes" id="UP000679725">
    <property type="component" value="Unassembled WGS sequence"/>
</dbReference>
<reference evidence="2 3" key="1">
    <citation type="submission" date="2021-04" db="EMBL/GenBank/DDBJ databases">
        <authorList>
            <person name="Rodrigo-Torres L."/>
            <person name="Arahal R. D."/>
            <person name="Lucena T."/>
        </authorList>
    </citation>
    <scope>NUCLEOTIDE SEQUENCE [LARGE SCALE GENOMIC DNA]</scope>
    <source>
        <strain evidence="2 3">CECT 9623</strain>
    </source>
</reference>
<dbReference type="PANTHER" id="PTHR13369:SF3">
    <property type="entry name" value="METHYLTRANSFERASE DOMAIN-CONTAINING PROTEIN"/>
    <property type="match status" value="1"/>
</dbReference>
<protein>
    <recommendedName>
        <fullName evidence="1">Methyltransferase domain-containing protein</fullName>
    </recommendedName>
</protein>
<gene>
    <name evidence="2" type="ORF">DYBT9623_01619</name>
</gene>
<dbReference type="Pfam" id="PF13679">
    <property type="entry name" value="Methyltransf_32"/>
    <property type="match status" value="1"/>
</dbReference>
<dbReference type="PANTHER" id="PTHR13369">
    <property type="match status" value="1"/>
</dbReference>
<dbReference type="InterPro" id="IPR025714">
    <property type="entry name" value="Methyltranfer_dom"/>
</dbReference>
<feature type="domain" description="Methyltransferase" evidence="1">
    <location>
        <begin position="159"/>
        <end position="294"/>
    </location>
</feature>
<dbReference type="EMBL" id="CAJRAU010000002">
    <property type="protein sequence ID" value="CAG5068887.1"/>
    <property type="molecule type" value="Genomic_DNA"/>
</dbReference>
<evidence type="ECO:0000259" key="1">
    <source>
        <dbReference type="Pfam" id="PF13679"/>
    </source>
</evidence>
<name>A0ABM8UMZ8_9BACT</name>
<dbReference type="SUPFAM" id="SSF53335">
    <property type="entry name" value="S-adenosyl-L-methionine-dependent methyltransferases"/>
    <property type="match status" value="1"/>
</dbReference>
<accession>A0ABM8UMZ8</accession>
<organism evidence="2 3">
    <name type="scientific">Dyadobacter linearis</name>
    <dbReference type="NCBI Taxonomy" id="2823330"/>
    <lineage>
        <taxon>Bacteria</taxon>
        <taxon>Pseudomonadati</taxon>
        <taxon>Bacteroidota</taxon>
        <taxon>Cytophagia</taxon>
        <taxon>Cytophagales</taxon>
        <taxon>Spirosomataceae</taxon>
        <taxon>Dyadobacter</taxon>
    </lineage>
</organism>
<evidence type="ECO:0000313" key="2">
    <source>
        <dbReference type="EMBL" id="CAG5068887.1"/>
    </source>
</evidence>
<dbReference type="CDD" id="cd02440">
    <property type="entry name" value="AdoMet_MTases"/>
    <property type="match status" value="1"/>
</dbReference>
<dbReference type="RefSeq" id="WP_215233003.1">
    <property type="nucleotide sequence ID" value="NZ_CAJRAU010000002.1"/>
</dbReference>
<comment type="caution">
    <text evidence="2">The sequence shown here is derived from an EMBL/GenBank/DDBJ whole genome shotgun (WGS) entry which is preliminary data.</text>
</comment>